<dbReference type="InterPro" id="IPR034039">
    <property type="entry name" value="ZnMP_hatching_enz"/>
</dbReference>
<evidence type="ECO:0000256" key="3">
    <source>
        <dbReference type="ARBA" id="ARBA00022729"/>
    </source>
</evidence>
<evidence type="ECO:0000256" key="12">
    <source>
        <dbReference type="PROSITE-ProRule" id="PRU01211"/>
    </source>
</evidence>
<evidence type="ECO:0000256" key="5">
    <source>
        <dbReference type="ARBA" id="ARBA00022833"/>
    </source>
</evidence>
<keyword evidence="5 12" id="KW-0862">Zinc</keyword>
<dbReference type="CDD" id="cd04283">
    <property type="entry name" value="ZnMc_hatching_enzyme"/>
    <property type="match status" value="1"/>
</dbReference>
<name>M1VBN9_9TELE</name>
<feature type="active site" evidence="12">
    <location>
        <position position="166"/>
    </location>
</feature>
<gene>
    <name evidence="15" type="primary">SpHCE</name>
</gene>
<feature type="binding site" evidence="12">
    <location>
        <position position="175"/>
    </location>
    <ligand>
        <name>Zn(2+)</name>
        <dbReference type="ChEBI" id="CHEBI:29105"/>
        <note>catalytic</note>
    </ligand>
</feature>
<feature type="binding site" evidence="12">
    <location>
        <position position="169"/>
    </location>
    <ligand>
        <name>Zn(2+)</name>
        <dbReference type="ChEBI" id="CHEBI:29105"/>
        <note>catalytic</note>
    </ligand>
</feature>
<feature type="chain" id="PRO_5005140031" description="Metalloendopeptidase" evidence="13">
    <location>
        <begin position="19"/>
        <end position="264"/>
    </location>
</feature>
<keyword evidence="10" id="KW-0968">Cytoplasmic vesicle</keyword>
<comment type="cofactor">
    <cofactor evidence="12 13">
        <name>Zn(2+)</name>
        <dbReference type="ChEBI" id="CHEBI:29105"/>
    </cofactor>
    <text evidence="12 13">Binds 1 zinc ion per subunit.</text>
</comment>
<feature type="binding site" evidence="12">
    <location>
        <position position="165"/>
    </location>
    <ligand>
        <name>Zn(2+)</name>
        <dbReference type="ChEBI" id="CHEBI:29105"/>
        <note>catalytic</note>
    </ligand>
</feature>
<keyword evidence="6 12" id="KW-0482">Metalloprotease</keyword>
<dbReference type="GO" id="GO:0008270">
    <property type="term" value="F:zinc ion binding"/>
    <property type="evidence" value="ECO:0007669"/>
    <property type="project" value="UniProtKB-UniRule"/>
</dbReference>
<dbReference type="PANTHER" id="PTHR10127:SF839">
    <property type="entry name" value="HATCHING ENZYME 1.2-RELATED"/>
    <property type="match status" value="1"/>
</dbReference>
<dbReference type="SMART" id="SM00235">
    <property type="entry name" value="ZnMc"/>
    <property type="match status" value="1"/>
</dbReference>
<keyword evidence="8" id="KW-1015">Disulfide bond</keyword>
<dbReference type="InterPro" id="IPR024079">
    <property type="entry name" value="MetalloPept_cat_dom_sf"/>
</dbReference>
<sequence>MTPTASLLLLLLLGLSEANPLVDEESEENEEMDQDDIIDISTRILNSNNGIDEILLEGDLLVPTTRNAMKCYSNQCLWKKGSNGQVTIPFTISTQFTGAEKQKINRALQSFHARTCIRFVPRRNENDHISIVNGAGCFSSLGRVGGKQILSINKRGCVYHGIIQHEVNHALGFNHEQTRSDRDRYVRINWENINPQSAYNFKKMNTNNLDTPYDYSSIMHYGKTAFSINGRDTITPIPNANARIGQRVNMSSWDIKRINSLYRC</sequence>
<dbReference type="InterPro" id="IPR001506">
    <property type="entry name" value="Peptidase_M12A"/>
</dbReference>
<dbReference type="EMBL" id="AB745727">
    <property type="protein sequence ID" value="BAM93570.1"/>
    <property type="molecule type" value="Genomic_DNA"/>
</dbReference>
<evidence type="ECO:0000256" key="8">
    <source>
        <dbReference type="ARBA" id="ARBA00023157"/>
    </source>
</evidence>
<keyword evidence="2 12" id="KW-0479">Metal-binding</keyword>
<dbReference type="FunFam" id="3.40.390.10:FF:000040">
    <property type="entry name" value="Metalloendopeptidase"/>
    <property type="match status" value="1"/>
</dbReference>
<evidence type="ECO:0000256" key="1">
    <source>
        <dbReference type="ARBA" id="ARBA00022670"/>
    </source>
</evidence>
<dbReference type="PANTHER" id="PTHR10127">
    <property type="entry name" value="DISCOIDIN, CUB, EGF, LAMININ , AND ZINC METALLOPROTEASE DOMAIN CONTAINING"/>
    <property type="match status" value="1"/>
</dbReference>
<dbReference type="SUPFAM" id="SSF55486">
    <property type="entry name" value="Metalloproteases ('zincins'), catalytic domain"/>
    <property type="match status" value="1"/>
</dbReference>
<dbReference type="Gene3D" id="3.40.390.10">
    <property type="entry name" value="Collagenase (Catalytic Domain)"/>
    <property type="match status" value="1"/>
</dbReference>
<evidence type="ECO:0000256" key="9">
    <source>
        <dbReference type="ARBA" id="ARBA00023180"/>
    </source>
</evidence>
<organism evidence="15">
    <name type="scientific">Spinachia spinachia</name>
    <name type="common">sea stickleback</name>
    <dbReference type="NCBI Taxonomy" id="206126"/>
    <lineage>
        <taxon>Eukaryota</taxon>
        <taxon>Metazoa</taxon>
        <taxon>Chordata</taxon>
        <taxon>Craniata</taxon>
        <taxon>Vertebrata</taxon>
        <taxon>Euteleostomi</taxon>
        <taxon>Actinopterygii</taxon>
        <taxon>Neopterygii</taxon>
        <taxon>Teleostei</taxon>
        <taxon>Neoteleostei</taxon>
        <taxon>Acanthomorphata</taxon>
        <taxon>Eupercaria</taxon>
        <taxon>Perciformes</taxon>
        <taxon>Cottioidei</taxon>
        <taxon>Gasterosteales</taxon>
        <taxon>Gasterosteidae</taxon>
        <taxon>Spinachia</taxon>
    </lineage>
</organism>
<feature type="signal peptide" evidence="13">
    <location>
        <begin position="1"/>
        <end position="18"/>
    </location>
</feature>
<evidence type="ECO:0000256" key="11">
    <source>
        <dbReference type="ARBA" id="ARBA00024324"/>
    </source>
</evidence>
<proteinExistence type="predicted"/>
<feature type="domain" description="Peptidase M12A" evidence="14">
    <location>
        <begin position="67"/>
        <end position="264"/>
    </location>
</feature>
<evidence type="ECO:0000313" key="15">
    <source>
        <dbReference type="EMBL" id="BAM93570.1"/>
    </source>
</evidence>
<dbReference type="GO" id="GO:0004222">
    <property type="term" value="F:metalloendopeptidase activity"/>
    <property type="evidence" value="ECO:0007669"/>
    <property type="project" value="UniProtKB-UniRule"/>
</dbReference>
<keyword evidence="1 12" id="KW-0645">Protease</keyword>
<dbReference type="GO" id="GO:0042588">
    <property type="term" value="C:zymogen granule"/>
    <property type="evidence" value="ECO:0007669"/>
    <property type="project" value="UniProtKB-SubCell"/>
</dbReference>
<dbReference type="MEROPS" id="M12.007"/>
<evidence type="ECO:0000259" key="14">
    <source>
        <dbReference type="PROSITE" id="PS51864"/>
    </source>
</evidence>
<evidence type="ECO:0000256" key="13">
    <source>
        <dbReference type="RuleBase" id="RU361183"/>
    </source>
</evidence>
<dbReference type="InterPro" id="IPR006026">
    <property type="entry name" value="Peptidase_Metallo"/>
</dbReference>
<dbReference type="PRINTS" id="PR00480">
    <property type="entry name" value="ASTACIN"/>
</dbReference>
<dbReference type="AlphaFoldDB" id="M1VBN9"/>
<protein>
    <recommendedName>
        <fullName evidence="13">Metalloendopeptidase</fullName>
        <ecNumber evidence="13">3.4.24.-</ecNumber>
    </recommendedName>
</protein>
<dbReference type="EC" id="3.4.24.-" evidence="13"/>
<dbReference type="PROSITE" id="PS51864">
    <property type="entry name" value="ASTACIN"/>
    <property type="match status" value="1"/>
</dbReference>
<evidence type="ECO:0000256" key="6">
    <source>
        <dbReference type="ARBA" id="ARBA00023049"/>
    </source>
</evidence>
<evidence type="ECO:0000256" key="4">
    <source>
        <dbReference type="ARBA" id="ARBA00022801"/>
    </source>
</evidence>
<accession>M1VBN9</accession>
<dbReference type="Pfam" id="PF01400">
    <property type="entry name" value="Astacin"/>
    <property type="match status" value="1"/>
</dbReference>
<comment type="caution">
    <text evidence="12">Lacks conserved residue(s) required for the propagation of feature annotation.</text>
</comment>
<dbReference type="GO" id="GO:0006508">
    <property type="term" value="P:proteolysis"/>
    <property type="evidence" value="ECO:0007669"/>
    <property type="project" value="UniProtKB-KW"/>
</dbReference>
<evidence type="ECO:0000256" key="10">
    <source>
        <dbReference type="ARBA" id="ARBA00023329"/>
    </source>
</evidence>
<comment type="subcellular location">
    <subcellularLocation>
        <location evidence="11">Zymogen granule</location>
    </subcellularLocation>
</comment>
<evidence type="ECO:0000256" key="7">
    <source>
        <dbReference type="ARBA" id="ARBA00023145"/>
    </source>
</evidence>
<keyword evidence="4 12" id="KW-0378">Hydrolase</keyword>
<reference evidence="15" key="1">
    <citation type="submission" date="2012-09" db="EMBL/GenBank/DDBJ databases">
        <title>Sub-functionalization of duplicated genes in the evolution of nine-spined stickleback hatching enzyme.</title>
        <authorList>
            <person name="Kawaguchi M."/>
            <person name="Takahashi H."/>
            <person name="Takehana Y."/>
            <person name="Naruse K."/>
            <person name="Nishida M."/>
            <person name="Yasumasu S."/>
        </authorList>
    </citation>
    <scope>NUCLEOTIDE SEQUENCE</scope>
</reference>
<keyword evidence="7" id="KW-0865">Zymogen</keyword>
<keyword evidence="3 13" id="KW-0732">Signal</keyword>
<evidence type="ECO:0000256" key="2">
    <source>
        <dbReference type="ARBA" id="ARBA00022723"/>
    </source>
</evidence>
<keyword evidence="9" id="KW-0325">Glycoprotein</keyword>